<dbReference type="SUPFAM" id="SSF101898">
    <property type="entry name" value="NHL repeat"/>
    <property type="match status" value="1"/>
</dbReference>
<accession>A0A8S3TED2</accession>
<dbReference type="PANTHER" id="PTHR25462:SF296">
    <property type="entry name" value="MEIOTIC P26, ISOFORM F"/>
    <property type="match status" value="1"/>
</dbReference>
<evidence type="ECO:0000259" key="4">
    <source>
        <dbReference type="PROSITE" id="PS50119"/>
    </source>
</evidence>
<keyword evidence="2" id="KW-0862">Zinc</keyword>
<feature type="domain" description="B box-type" evidence="4">
    <location>
        <begin position="4"/>
        <end position="54"/>
    </location>
</feature>
<keyword evidence="1" id="KW-0677">Repeat</keyword>
<dbReference type="PANTHER" id="PTHR25462">
    <property type="entry name" value="BONUS, ISOFORM C-RELATED"/>
    <property type="match status" value="1"/>
</dbReference>
<dbReference type="PROSITE" id="PS51125">
    <property type="entry name" value="NHL"/>
    <property type="match status" value="1"/>
</dbReference>
<dbReference type="Gene3D" id="2.120.10.30">
    <property type="entry name" value="TolB, C-terminal domain"/>
    <property type="match status" value="1"/>
</dbReference>
<dbReference type="EMBL" id="CAJPWZ010002024">
    <property type="protein sequence ID" value="CAG2229325.1"/>
    <property type="molecule type" value="Genomic_DNA"/>
</dbReference>
<keyword evidence="2" id="KW-0863">Zinc-finger</keyword>
<dbReference type="InterPro" id="IPR001258">
    <property type="entry name" value="NHL_repeat"/>
</dbReference>
<dbReference type="InterPro" id="IPR011042">
    <property type="entry name" value="6-blade_b-propeller_TolB-like"/>
</dbReference>
<comment type="caution">
    <text evidence="5">The sequence shown here is derived from an EMBL/GenBank/DDBJ whole genome shotgun (WGS) entry which is preliminary data.</text>
</comment>
<evidence type="ECO:0000256" key="3">
    <source>
        <dbReference type="PROSITE-ProRule" id="PRU00504"/>
    </source>
</evidence>
<sequence length="565" mass="64058">MASSKPIPCGPCQEGKVNTKAEYWCYNCDVGLCSTCSGHHKRSKATRDHKTIDVKSYKPPIRAIKTECDKHGQQLNLYCPSHLMPCCDECISTNHSKCTGIKSLAAVVEKTKIEKSKESVEKDITSILHVLDKMGNNKSINIQTGKQQCENIKKSFHKIREKMIKHLDHLEKKLCQETDNLWDQETSTARDFITEIEKKKTNVQKMQEHLLSVTTQSSKLQSFLGVHQIEQQIHQCQQYVEDLENDDRAKEFCIKMTKKNEIKNILQQLGSLESIGDVTVVKTETDLNRETSVRRKAQVESRVQSNINNMTMNIETKIEINIEKVISDMICLMDGRVIEVKEKTGEVNLFTSDGKLQKQLPIPGGAFSVTQINQNTIAITYPGERAIKIFNMENETVTKVITLDKYCYGLSFSNNSLAVGLINDDYDNEIRIIDLEGKQLKSIPVECESFLYNLVYCNDRVIYSDYSGKAVYCVDGSGKQIWQYTQDLKGPWGLCTDTYGNIIVADYYSDRIIVISKDGQDSKVLISKEDGLVGPKCICFKHNESSGFICDYNGTYLAKFNLVVR</sequence>
<keyword evidence="2" id="KW-0479">Metal-binding</keyword>
<name>A0A8S3TED2_MYTED</name>
<evidence type="ECO:0000256" key="2">
    <source>
        <dbReference type="PROSITE-ProRule" id="PRU00024"/>
    </source>
</evidence>
<evidence type="ECO:0000256" key="1">
    <source>
        <dbReference type="ARBA" id="ARBA00022737"/>
    </source>
</evidence>
<dbReference type="Proteomes" id="UP000683360">
    <property type="component" value="Unassembled WGS sequence"/>
</dbReference>
<dbReference type="PROSITE" id="PS50119">
    <property type="entry name" value="ZF_BBOX"/>
    <property type="match status" value="1"/>
</dbReference>
<dbReference type="AlphaFoldDB" id="A0A8S3TED2"/>
<dbReference type="Gene3D" id="3.30.160.60">
    <property type="entry name" value="Classic Zinc Finger"/>
    <property type="match status" value="1"/>
</dbReference>
<dbReference type="InterPro" id="IPR047153">
    <property type="entry name" value="TRIM45/56/19-like"/>
</dbReference>
<dbReference type="GO" id="GO:0008270">
    <property type="term" value="F:zinc ion binding"/>
    <property type="evidence" value="ECO:0007669"/>
    <property type="project" value="UniProtKB-KW"/>
</dbReference>
<proteinExistence type="predicted"/>
<keyword evidence="6" id="KW-1185">Reference proteome</keyword>
<protein>
    <submittedName>
        <fullName evidence="5">TRIM2_3</fullName>
    </submittedName>
</protein>
<reference evidence="5" key="1">
    <citation type="submission" date="2021-03" db="EMBL/GenBank/DDBJ databases">
        <authorList>
            <person name="Bekaert M."/>
        </authorList>
    </citation>
    <scope>NUCLEOTIDE SEQUENCE</scope>
</reference>
<gene>
    <name evidence="5" type="ORF">MEDL_42257</name>
</gene>
<evidence type="ECO:0000313" key="6">
    <source>
        <dbReference type="Proteomes" id="UP000683360"/>
    </source>
</evidence>
<feature type="repeat" description="NHL" evidence="3">
    <location>
        <begin position="487"/>
        <end position="518"/>
    </location>
</feature>
<dbReference type="OrthoDB" id="9986513at2759"/>
<evidence type="ECO:0000313" key="5">
    <source>
        <dbReference type="EMBL" id="CAG2229325.1"/>
    </source>
</evidence>
<dbReference type="InterPro" id="IPR000315">
    <property type="entry name" value="Znf_B-box"/>
</dbReference>
<organism evidence="5 6">
    <name type="scientific">Mytilus edulis</name>
    <name type="common">Blue mussel</name>
    <dbReference type="NCBI Taxonomy" id="6550"/>
    <lineage>
        <taxon>Eukaryota</taxon>
        <taxon>Metazoa</taxon>
        <taxon>Spiralia</taxon>
        <taxon>Lophotrochozoa</taxon>
        <taxon>Mollusca</taxon>
        <taxon>Bivalvia</taxon>
        <taxon>Autobranchia</taxon>
        <taxon>Pteriomorphia</taxon>
        <taxon>Mytilida</taxon>
        <taxon>Mytiloidea</taxon>
        <taxon>Mytilidae</taxon>
        <taxon>Mytilinae</taxon>
        <taxon>Mytilus</taxon>
    </lineage>
</organism>